<evidence type="ECO:0000313" key="4">
    <source>
        <dbReference type="Proteomes" id="UP001551695"/>
    </source>
</evidence>
<dbReference type="PANTHER" id="PTHR12993">
    <property type="entry name" value="N-ACETYLGLUCOSAMINYL-PHOSPHATIDYLINOSITOL DE-N-ACETYLASE-RELATED"/>
    <property type="match status" value="1"/>
</dbReference>
<keyword evidence="3" id="KW-0378">Hydrolase</keyword>
<organism evidence="3 4">
    <name type="scientific">Nocardia aurea</name>
    <dbReference type="NCBI Taxonomy" id="2144174"/>
    <lineage>
        <taxon>Bacteria</taxon>
        <taxon>Bacillati</taxon>
        <taxon>Actinomycetota</taxon>
        <taxon>Actinomycetes</taxon>
        <taxon>Mycobacteriales</taxon>
        <taxon>Nocardiaceae</taxon>
        <taxon>Nocardia</taxon>
    </lineage>
</organism>
<dbReference type="SUPFAM" id="SSF102588">
    <property type="entry name" value="LmbE-like"/>
    <property type="match status" value="1"/>
</dbReference>
<protein>
    <submittedName>
        <fullName evidence="3">PIG-L family deacetylase</fullName>
        <ecNumber evidence="3">3.5.1.-</ecNumber>
    </submittedName>
</protein>
<keyword evidence="1" id="KW-0862">Zinc</keyword>
<dbReference type="Pfam" id="PF02585">
    <property type="entry name" value="PIG-L"/>
    <property type="match status" value="1"/>
</dbReference>
<comment type="caution">
    <text evidence="3">The sequence shown here is derived from an EMBL/GenBank/DDBJ whole genome shotgun (WGS) entry which is preliminary data.</text>
</comment>
<reference evidence="3 4" key="1">
    <citation type="submission" date="2024-06" db="EMBL/GenBank/DDBJ databases">
        <title>The Natural Products Discovery Center: Release of the First 8490 Sequenced Strains for Exploring Actinobacteria Biosynthetic Diversity.</title>
        <authorList>
            <person name="Kalkreuter E."/>
            <person name="Kautsar S.A."/>
            <person name="Yang D."/>
            <person name="Bader C.D."/>
            <person name="Teijaro C.N."/>
            <person name="Fluegel L."/>
            <person name="Davis C.M."/>
            <person name="Simpson J.R."/>
            <person name="Lauterbach L."/>
            <person name="Steele A.D."/>
            <person name="Gui C."/>
            <person name="Meng S."/>
            <person name="Li G."/>
            <person name="Viehrig K."/>
            <person name="Ye F."/>
            <person name="Su P."/>
            <person name="Kiefer A.F."/>
            <person name="Nichols A."/>
            <person name="Cepeda A.J."/>
            <person name="Yan W."/>
            <person name="Fan B."/>
            <person name="Jiang Y."/>
            <person name="Adhikari A."/>
            <person name="Zheng C.-J."/>
            <person name="Schuster L."/>
            <person name="Cowan T.M."/>
            <person name="Smanski M.J."/>
            <person name="Chevrette M.G."/>
            <person name="De Carvalho L.P.S."/>
            <person name="Shen B."/>
        </authorList>
    </citation>
    <scope>NUCLEOTIDE SEQUENCE [LARGE SCALE GENOMIC DNA]</scope>
    <source>
        <strain evidence="3 4">NPDC050403</strain>
    </source>
</reference>
<evidence type="ECO:0000256" key="2">
    <source>
        <dbReference type="SAM" id="MobiDB-lite"/>
    </source>
</evidence>
<dbReference type="PANTHER" id="PTHR12993:SF11">
    <property type="entry name" value="N-ACETYLGLUCOSAMINYL-PHOSPHATIDYLINOSITOL DE-N-ACETYLASE"/>
    <property type="match status" value="1"/>
</dbReference>
<dbReference type="RefSeq" id="WP_357781812.1">
    <property type="nucleotide sequence ID" value="NZ_JBFAKC010000004.1"/>
</dbReference>
<dbReference type="GO" id="GO:0016787">
    <property type="term" value="F:hydrolase activity"/>
    <property type="evidence" value="ECO:0007669"/>
    <property type="project" value="UniProtKB-KW"/>
</dbReference>
<gene>
    <name evidence="3" type="ORF">AB0I48_09450</name>
</gene>
<dbReference type="EC" id="3.5.1.-" evidence="3"/>
<evidence type="ECO:0000313" key="3">
    <source>
        <dbReference type="EMBL" id="MEV0707775.1"/>
    </source>
</evidence>
<feature type="region of interest" description="Disordered" evidence="2">
    <location>
        <begin position="208"/>
        <end position="230"/>
    </location>
</feature>
<dbReference type="Proteomes" id="UP001551695">
    <property type="component" value="Unassembled WGS sequence"/>
</dbReference>
<name>A0ABV3FQS6_9NOCA</name>
<dbReference type="InterPro" id="IPR003737">
    <property type="entry name" value="GlcNAc_PI_deacetylase-related"/>
</dbReference>
<dbReference type="EMBL" id="JBFAKC010000004">
    <property type="protein sequence ID" value="MEV0707775.1"/>
    <property type="molecule type" value="Genomic_DNA"/>
</dbReference>
<proteinExistence type="predicted"/>
<accession>A0ABV3FQS6</accession>
<dbReference type="InterPro" id="IPR024078">
    <property type="entry name" value="LmbE-like_dom_sf"/>
</dbReference>
<keyword evidence="4" id="KW-1185">Reference proteome</keyword>
<dbReference type="Gene3D" id="3.40.50.10320">
    <property type="entry name" value="LmbE-like"/>
    <property type="match status" value="1"/>
</dbReference>
<feature type="compositionally biased region" description="Basic and acidic residues" evidence="2">
    <location>
        <begin position="208"/>
        <end position="217"/>
    </location>
</feature>
<sequence>MSSQRFAASEVSDPGTPLHVWQPWIRRLRTVDPAEFTTAPLQIIAPHPDDEVLGVGALAAYLTDADVSVSIIAVTDGEASHPGSPTRTPADLAAVRRQESERAARVLGIDDIAYLGLPDGRVGENEDRLVALLSERITVGATVAAPLRDDGHPDHEATARAAVTAARRRGARVIEYPIWMWHWSFPADPAIDWPRARRLELPPTTAARKREAADHFRTQTRPLSPHPADRAVLPPHVLERLLGMDEVVLL</sequence>
<evidence type="ECO:0000256" key="1">
    <source>
        <dbReference type="ARBA" id="ARBA00022833"/>
    </source>
</evidence>